<keyword evidence="2" id="KW-1185">Reference proteome</keyword>
<accession>A0A7X6MZM7</accession>
<dbReference type="InterPro" id="IPR013078">
    <property type="entry name" value="His_Pase_superF_clade-1"/>
</dbReference>
<dbReference type="AlphaFoldDB" id="A0A7X6MZM7"/>
<dbReference type="SUPFAM" id="SSF53254">
    <property type="entry name" value="Phosphoglycerate mutase-like"/>
    <property type="match status" value="1"/>
</dbReference>
<organism evidence="1 2">
    <name type="scientific">Streptococcus ovuberis</name>
    <dbReference type="NCBI Taxonomy" id="1936207"/>
    <lineage>
        <taxon>Bacteria</taxon>
        <taxon>Bacillati</taxon>
        <taxon>Bacillota</taxon>
        <taxon>Bacilli</taxon>
        <taxon>Lactobacillales</taxon>
        <taxon>Streptococcaceae</taxon>
        <taxon>Streptococcus</taxon>
    </lineage>
</organism>
<gene>
    <name evidence="1" type="ORF">HF992_11220</name>
</gene>
<dbReference type="Gene3D" id="3.40.50.1240">
    <property type="entry name" value="Phosphoglycerate mutase-like"/>
    <property type="match status" value="1"/>
</dbReference>
<dbReference type="EMBL" id="JAAXPR010000034">
    <property type="protein sequence ID" value="NKZ21372.1"/>
    <property type="molecule type" value="Genomic_DNA"/>
</dbReference>
<dbReference type="Pfam" id="PF00300">
    <property type="entry name" value="His_Phos_1"/>
    <property type="match status" value="1"/>
</dbReference>
<comment type="caution">
    <text evidence="1">The sequence shown here is derived from an EMBL/GenBank/DDBJ whole genome shotgun (WGS) entry which is preliminary data.</text>
</comment>
<reference evidence="1 2" key="1">
    <citation type="submission" date="2020-04" db="EMBL/GenBank/DDBJ databases">
        <title>MicrobeNet Type strains.</title>
        <authorList>
            <person name="Nicholson A.C."/>
        </authorList>
    </citation>
    <scope>NUCLEOTIDE SEQUENCE [LARGE SCALE GENOMIC DNA]</scope>
    <source>
        <strain evidence="1 2">CCUG 69612</strain>
    </source>
</reference>
<evidence type="ECO:0000313" key="2">
    <source>
        <dbReference type="Proteomes" id="UP000522720"/>
    </source>
</evidence>
<proteinExistence type="predicted"/>
<sequence length="108" mass="12060">MPRAVETAKIISSACQLPYSLDSRLMEINNGDLSGLENSLADKLYSNSYYNTLAYNETYSNGESPQPFFKRVLDIYDTLKGNKETVVVITHGGVLNAFYYLAKGDPTY</sequence>
<name>A0A7X6MZM7_9STRE</name>
<protein>
    <submittedName>
        <fullName evidence="1">Histidine phosphatase family protein</fullName>
    </submittedName>
</protein>
<dbReference type="Proteomes" id="UP000522720">
    <property type="component" value="Unassembled WGS sequence"/>
</dbReference>
<dbReference type="InterPro" id="IPR029033">
    <property type="entry name" value="His_PPase_superfam"/>
</dbReference>
<evidence type="ECO:0000313" key="1">
    <source>
        <dbReference type="EMBL" id="NKZ21372.1"/>
    </source>
</evidence>
<dbReference type="PIRSF" id="PIRSF000709">
    <property type="entry name" value="6PFK_2-Ptase"/>
    <property type="match status" value="1"/>
</dbReference>